<dbReference type="EMBL" id="QKWP01000168">
    <property type="protein sequence ID" value="RIB25598.1"/>
    <property type="molecule type" value="Genomic_DNA"/>
</dbReference>
<dbReference type="STRING" id="44941.A0A397VUI1"/>
<accession>A0A397VUI1</accession>
<protein>
    <submittedName>
        <fullName evidence="1">Aminotransferase</fullName>
    </submittedName>
</protein>
<evidence type="ECO:0000313" key="2">
    <source>
        <dbReference type="Proteomes" id="UP000266673"/>
    </source>
</evidence>
<keyword evidence="1" id="KW-0808">Transferase</keyword>
<dbReference type="InterPro" id="IPR001544">
    <property type="entry name" value="Aminotrans_IV"/>
</dbReference>
<proteinExistence type="predicted"/>
<dbReference type="SUPFAM" id="SSF56752">
    <property type="entry name" value="D-aminoacid aminotransferase-like PLP-dependent enzymes"/>
    <property type="match status" value="1"/>
</dbReference>
<dbReference type="InterPro" id="IPR043132">
    <property type="entry name" value="BCAT-like_C"/>
</dbReference>
<evidence type="ECO:0000313" key="1">
    <source>
        <dbReference type="EMBL" id="RIB25598.1"/>
    </source>
</evidence>
<dbReference type="GO" id="GO:0008483">
    <property type="term" value="F:transaminase activity"/>
    <property type="evidence" value="ECO:0007669"/>
    <property type="project" value="UniProtKB-KW"/>
</dbReference>
<keyword evidence="2" id="KW-1185">Reference proteome</keyword>
<sequence length="254" mass="29638">MDCYEFELLESILYDPSKAPNEFYLLEGHISRLKKSAADFFEDPKYGFFKECVNKNQEVFAKNVRSKINQHVKKYEDDKNNKQRIIRLTVNKDGVIDITDRLYTPISLEGLKIKLDTKPIDSNNKFLKHKTTNREYYNEARQRLGLGPTPGSDDPIFDVLLYNDQNEITECSSFNIAVQFFDENGTSYWKTPPIECGLLKGVYRGKLITDEKIIDEKIIDEVITVEEIKQAQRDGRKIKCFDSVMKDFYVELEL</sequence>
<dbReference type="Pfam" id="PF01063">
    <property type="entry name" value="Aminotran_4"/>
    <property type="match status" value="1"/>
</dbReference>
<name>A0A397VUI1_9GLOM</name>
<keyword evidence="1" id="KW-0032">Aminotransferase</keyword>
<dbReference type="Gene3D" id="3.30.470.10">
    <property type="match status" value="1"/>
</dbReference>
<organism evidence="1 2">
    <name type="scientific">Gigaspora rosea</name>
    <dbReference type="NCBI Taxonomy" id="44941"/>
    <lineage>
        <taxon>Eukaryota</taxon>
        <taxon>Fungi</taxon>
        <taxon>Fungi incertae sedis</taxon>
        <taxon>Mucoromycota</taxon>
        <taxon>Glomeromycotina</taxon>
        <taxon>Glomeromycetes</taxon>
        <taxon>Diversisporales</taxon>
        <taxon>Gigasporaceae</taxon>
        <taxon>Gigaspora</taxon>
    </lineage>
</organism>
<dbReference type="Gene3D" id="3.20.10.10">
    <property type="entry name" value="D-amino Acid Aminotransferase, subunit A, domain 2"/>
    <property type="match status" value="1"/>
</dbReference>
<reference evidence="1 2" key="1">
    <citation type="submission" date="2018-06" db="EMBL/GenBank/DDBJ databases">
        <title>Comparative genomics reveals the genomic features of Rhizophagus irregularis, R. cerebriforme, R. diaphanum and Gigaspora rosea, and their symbiotic lifestyle signature.</title>
        <authorList>
            <person name="Morin E."/>
            <person name="San Clemente H."/>
            <person name="Chen E.C.H."/>
            <person name="De La Providencia I."/>
            <person name="Hainaut M."/>
            <person name="Kuo A."/>
            <person name="Kohler A."/>
            <person name="Murat C."/>
            <person name="Tang N."/>
            <person name="Roy S."/>
            <person name="Loubradou J."/>
            <person name="Henrissat B."/>
            <person name="Grigoriev I.V."/>
            <person name="Corradi N."/>
            <person name="Roux C."/>
            <person name="Martin F.M."/>
        </authorList>
    </citation>
    <scope>NUCLEOTIDE SEQUENCE [LARGE SCALE GENOMIC DNA]</scope>
    <source>
        <strain evidence="1 2">DAOM 194757</strain>
    </source>
</reference>
<dbReference type="OrthoDB" id="64220at2759"/>
<dbReference type="InterPro" id="IPR043131">
    <property type="entry name" value="BCAT-like_N"/>
</dbReference>
<dbReference type="Proteomes" id="UP000266673">
    <property type="component" value="Unassembled WGS sequence"/>
</dbReference>
<dbReference type="InterPro" id="IPR036038">
    <property type="entry name" value="Aminotransferase-like"/>
</dbReference>
<comment type="caution">
    <text evidence="1">The sequence shown here is derived from an EMBL/GenBank/DDBJ whole genome shotgun (WGS) entry which is preliminary data.</text>
</comment>
<gene>
    <name evidence="1" type="ORF">C2G38_2067004</name>
</gene>
<dbReference type="AlphaFoldDB" id="A0A397VUI1"/>